<dbReference type="AlphaFoldDB" id="A5WFH8"/>
<dbReference type="HOGENOM" id="CLU_1229047_0_0_6"/>
<dbReference type="PANTHER" id="PTHR16083:SF83">
    <property type="entry name" value="LEUCINE-RICH REPEAT-CONTAINING PROTEIN 40"/>
    <property type="match status" value="1"/>
</dbReference>
<name>A5WFH8_PSYWF</name>
<protein>
    <recommendedName>
        <fullName evidence="3">Disease resistance R13L4/SHOC-2-like LRR domain-containing protein</fullName>
    </recommendedName>
</protein>
<evidence type="ECO:0000256" key="2">
    <source>
        <dbReference type="SAM" id="MobiDB-lite"/>
    </source>
</evidence>
<proteinExistence type="predicted"/>
<gene>
    <name evidence="4" type="ordered locus">PsycPRwf_1475</name>
</gene>
<sequence length="225" mass="25382">MNNSIDKTTPFANTANSPTTSPSNTQVEASNTQVEDWMLEIWDWIDNHSIHGSEDSIVPQDPQSLRQLERLDLGFGRSITHDVIDGKSVLRVLKESKKPLPAAIGNLKNLKYLRLIGFSELPDEIAQLDNLEELVFLKCDFVEFPKVLCELRNLKSLNIYSKTLQKLPDEIGNLTSLTNINITGTSIKHLPDSIANLTNLETMKTYADLCCQQRRKTFGRFHQAA</sequence>
<evidence type="ECO:0000313" key="4">
    <source>
        <dbReference type="EMBL" id="ABQ94419.1"/>
    </source>
</evidence>
<dbReference type="PANTHER" id="PTHR16083">
    <property type="entry name" value="LEUCINE RICH REPEAT CONTAINING PROTEIN"/>
    <property type="match status" value="1"/>
</dbReference>
<dbReference type="Gene3D" id="3.80.10.10">
    <property type="entry name" value="Ribonuclease Inhibitor"/>
    <property type="match status" value="1"/>
</dbReference>
<feature type="region of interest" description="Disordered" evidence="2">
    <location>
        <begin position="1"/>
        <end position="30"/>
    </location>
</feature>
<dbReference type="InterPro" id="IPR055414">
    <property type="entry name" value="LRR_R13L4/SHOC2-like"/>
</dbReference>
<organism evidence="4">
    <name type="scientific">Psychrobacter sp. (strain PRwf-1)</name>
    <dbReference type="NCBI Taxonomy" id="349106"/>
    <lineage>
        <taxon>Bacteria</taxon>
        <taxon>Pseudomonadati</taxon>
        <taxon>Pseudomonadota</taxon>
        <taxon>Gammaproteobacteria</taxon>
        <taxon>Moraxellales</taxon>
        <taxon>Moraxellaceae</taxon>
        <taxon>Psychrobacter</taxon>
    </lineage>
</organism>
<dbReference type="Pfam" id="PF23598">
    <property type="entry name" value="LRR_14"/>
    <property type="match status" value="1"/>
</dbReference>
<evidence type="ECO:0000256" key="1">
    <source>
        <dbReference type="ARBA" id="ARBA00022737"/>
    </source>
</evidence>
<dbReference type="SUPFAM" id="SSF52047">
    <property type="entry name" value="RNI-like"/>
    <property type="match status" value="1"/>
</dbReference>
<dbReference type="InterPro" id="IPR032675">
    <property type="entry name" value="LRR_dom_sf"/>
</dbReference>
<dbReference type="KEGG" id="prw:PsycPRwf_1475"/>
<feature type="compositionally biased region" description="Polar residues" evidence="2">
    <location>
        <begin position="1"/>
        <end position="11"/>
    </location>
</feature>
<dbReference type="STRING" id="349106.PsycPRwf_1475"/>
<reference evidence="4" key="1">
    <citation type="submission" date="2007-05" db="EMBL/GenBank/DDBJ databases">
        <title>Complete sequence of chromosome of Psychrobacter sp. PRwf-1.</title>
        <authorList>
            <consortium name="US DOE Joint Genome Institute"/>
            <person name="Copeland A."/>
            <person name="Lucas S."/>
            <person name="Lapidus A."/>
            <person name="Barry K."/>
            <person name="Detter J.C."/>
            <person name="Glavina del Rio T."/>
            <person name="Hammon N."/>
            <person name="Israni S."/>
            <person name="Dalin E."/>
            <person name="Tice H."/>
            <person name="Pitluck S."/>
            <person name="Chain P."/>
            <person name="Malfatti S."/>
            <person name="Shin M."/>
            <person name="Vergez L."/>
            <person name="Schmutz J."/>
            <person name="Larimer F."/>
            <person name="Land M."/>
            <person name="Hauser L."/>
            <person name="Kyrpides N."/>
            <person name="Kim E."/>
            <person name="Tiedje J."/>
            <person name="Richardson P."/>
        </authorList>
    </citation>
    <scope>NUCLEOTIDE SEQUENCE [LARGE SCALE GENOMIC DNA]</scope>
    <source>
        <strain evidence="4">PRwf-1</strain>
    </source>
</reference>
<evidence type="ECO:0000259" key="3">
    <source>
        <dbReference type="Pfam" id="PF23598"/>
    </source>
</evidence>
<dbReference type="eggNOG" id="COG4886">
    <property type="taxonomic scope" value="Bacteria"/>
</dbReference>
<keyword evidence="1" id="KW-0677">Repeat</keyword>
<dbReference type="EMBL" id="CP000713">
    <property type="protein sequence ID" value="ABQ94419.1"/>
    <property type="molecule type" value="Genomic_DNA"/>
</dbReference>
<feature type="domain" description="Disease resistance R13L4/SHOC-2-like LRR" evidence="3">
    <location>
        <begin position="147"/>
        <end position="204"/>
    </location>
</feature>
<accession>A5WFH8</accession>
<feature type="compositionally biased region" description="Low complexity" evidence="2">
    <location>
        <begin position="12"/>
        <end position="25"/>
    </location>
</feature>